<dbReference type="RefSeq" id="WP_377124236.1">
    <property type="nucleotide sequence ID" value="NZ_JBHRSD010000017.1"/>
</dbReference>
<comment type="caution">
    <text evidence="8">The sequence shown here is derived from an EMBL/GenBank/DDBJ whole genome shotgun (WGS) entry which is preliminary data.</text>
</comment>
<feature type="domain" description="Polysaccharide chain length determinant N-terminal" evidence="7">
    <location>
        <begin position="19"/>
        <end position="111"/>
    </location>
</feature>
<keyword evidence="2" id="KW-1003">Cell membrane</keyword>
<evidence type="ECO:0000256" key="4">
    <source>
        <dbReference type="ARBA" id="ARBA00022989"/>
    </source>
</evidence>
<dbReference type="EMBL" id="JBHRSD010000017">
    <property type="protein sequence ID" value="MFC3033103.1"/>
    <property type="molecule type" value="Genomic_DNA"/>
</dbReference>
<dbReference type="Proteomes" id="UP001595453">
    <property type="component" value="Unassembled WGS sequence"/>
</dbReference>
<keyword evidence="9" id="KW-1185">Reference proteome</keyword>
<feature type="transmembrane region" description="Helical" evidence="6">
    <location>
        <begin position="24"/>
        <end position="44"/>
    </location>
</feature>
<proteinExistence type="predicted"/>
<reference evidence="9" key="1">
    <citation type="journal article" date="2019" name="Int. J. Syst. Evol. Microbiol.">
        <title>The Global Catalogue of Microorganisms (GCM) 10K type strain sequencing project: providing services to taxonomists for standard genome sequencing and annotation.</title>
        <authorList>
            <consortium name="The Broad Institute Genomics Platform"/>
            <consortium name="The Broad Institute Genome Sequencing Center for Infectious Disease"/>
            <person name="Wu L."/>
            <person name="Ma J."/>
        </authorList>
    </citation>
    <scope>NUCLEOTIDE SEQUENCE [LARGE SCALE GENOMIC DNA]</scope>
    <source>
        <strain evidence="9">KCTC 42730</strain>
    </source>
</reference>
<keyword evidence="3 6" id="KW-0812">Transmembrane</keyword>
<feature type="transmembrane region" description="Helical" evidence="6">
    <location>
        <begin position="279"/>
        <end position="302"/>
    </location>
</feature>
<evidence type="ECO:0000313" key="8">
    <source>
        <dbReference type="EMBL" id="MFC3033103.1"/>
    </source>
</evidence>
<comment type="subcellular location">
    <subcellularLocation>
        <location evidence="1">Cell membrane</location>
        <topology evidence="1">Multi-pass membrane protein</topology>
    </subcellularLocation>
</comment>
<name>A0ABV7CKF3_9GAMM</name>
<dbReference type="InterPro" id="IPR003856">
    <property type="entry name" value="LPS_length_determ_N"/>
</dbReference>
<evidence type="ECO:0000256" key="6">
    <source>
        <dbReference type="SAM" id="Phobius"/>
    </source>
</evidence>
<gene>
    <name evidence="8" type="ORF">ACFOEE_11270</name>
</gene>
<dbReference type="Pfam" id="PF02706">
    <property type="entry name" value="Wzz"/>
    <property type="match status" value="1"/>
</dbReference>
<accession>A0ABV7CKF3</accession>
<organism evidence="8 9">
    <name type="scientific">Pseudoalteromonas fenneropenaei</name>
    <dbReference type="NCBI Taxonomy" id="1737459"/>
    <lineage>
        <taxon>Bacteria</taxon>
        <taxon>Pseudomonadati</taxon>
        <taxon>Pseudomonadota</taxon>
        <taxon>Gammaproteobacteria</taxon>
        <taxon>Alteromonadales</taxon>
        <taxon>Pseudoalteromonadaceae</taxon>
        <taxon>Pseudoalteromonas</taxon>
    </lineage>
</organism>
<sequence length="308" mass="33895">MDIPPTTQSLSNAASLAFKEIGRFKWLVIIGFLLSAGVSILIAVNQPNIYTAKMIVVPSKSKDSGGLSKLAGQFGGLASMAGISLGSSGDQTAAAIEFMKSRNFLHNFIEKRELLPYLLALEGWDRVTRKPIFNIEIYDSNTKTWTRTPAPGKNQIPTPWEGYDALVPKITLANSDKKGIVEIKVSSLSPDLSQNIANWLIEDINLFWKEQDKIQADQAISYLEKKANETTVAELRTMFYELIAEQTRTKLVSAASDDYLFKALAPAFYPEEKSGPSRALICIAITMLGGLMSLILAFILALKTRGQK</sequence>
<dbReference type="PANTHER" id="PTHR32309">
    <property type="entry name" value="TYROSINE-PROTEIN KINASE"/>
    <property type="match status" value="1"/>
</dbReference>
<evidence type="ECO:0000313" key="9">
    <source>
        <dbReference type="Proteomes" id="UP001595453"/>
    </source>
</evidence>
<dbReference type="PANTHER" id="PTHR32309:SF13">
    <property type="entry name" value="FERRIC ENTEROBACTIN TRANSPORT PROTEIN FEPE"/>
    <property type="match status" value="1"/>
</dbReference>
<evidence type="ECO:0000259" key="7">
    <source>
        <dbReference type="Pfam" id="PF02706"/>
    </source>
</evidence>
<evidence type="ECO:0000256" key="3">
    <source>
        <dbReference type="ARBA" id="ARBA00022692"/>
    </source>
</evidence>
<evidence type="ECO:0000256" key="2">
    <source>
        <dbReference type="ARBA" id="ARBA00022475"/>
    </source>
</evidence>
<evidence type="ECO:0000256" key="5">
    <source>
        <dbReference type="ARBA" id="ARBA00023136"/>
    </source>
</evidence>
<protein>
    <submittedName>
        <fullName evidence="8">Wzz/FepE/Etk N-terminal domain-containing protein</fullName>
    </submittedName>
</protein>
<keyword evidence="4 6" id="KW-1133">Transmembrane helix</keyword>
<evidence type="ECO:0000256" key="1">
    <source>
        <dbReference type="ARBA" id="ARBA00004651"/>
    </source>
</evidence>
<keyword evidence="5 6" id="KW-0472">Membrane</keyword>
<dbReference type="InterPro" id="IPR050445">
    <property type="entry name" value="Bact_polysacc_biosynth/exp"/>
</dbReference>